<feature type="domain" description="F5/8 type C" evidence="3">
    <location>
        <begin position="1415"/>
        <end position="1567"/>
    </location>
</feature>
<dbReference type="InterPro" id="IPR012341">
    <property type="entry name" value="6hp_glycosidase-like_sf"/>
</dbReference>
<dbReference type="InterPro" id="IPR054491">
    <property type="entry name" value="MGH1-like_GH"/>
</dbReference>
<feature type="domain" description="SLH" evidence="4">
    <location>
        <begin position="2197"/>
        <end position="2260"/>
    </location>
</feature>
<feature type="region of interest" description="Disordered" evidence="1">
    <location>
        <begin position="1882"/>
        <end position="1911"/>
    </location>
</feature>
<evidence type="ECO:0000259" key="4">
    <source>
        <dbReference type="PROSITE" id="PS51272"/>
    </source>
</evidence>
<accession>A0ABV1KS41</accession>
<protein>
    <submittedName>
        <fullName evidence="5">Discoidin domain-containing protein</fullName>
    </submittedName>
</protein>
<name>A0ABV1KS41_9BACL</name>
<evidence type="ECO:0000256" key="1">
    <source>
        <dbReference type="SAM" id="MobiDB-lite"/>
    </source>
</evidence>
<dbReference type="RefSeq" id="WP_232185490.1">
    <property type="nucleotide sequence ID" value="NZ_JAIOAP010000005.1"/>
</dbReference>
<dbReference type="Pfam" id="PF06452">
    <property type="entry name" value="CBM9_1"/>
    <property type="match status" value="1"/>
</dbReference>
<evidence type="ECO:0000259" key="3">
    <source>
        <dbReference type="PROSITE" id="PS50022"/>
    </source>
</evidence>
<dbReference type="Pfam" id="PF22422">
    <property type="entry name" value="MGH1-like_GH"/>
    <property type="match status" value="1"/>
</dbReference>
<dbReference type="PROSITE" id="PS51272">
    <property type="entry name" value="SLH"/>
    <property type="match status" value="3"/>
</dbReference>
<dbReference type="Gene3D" id="2.60.120.260">
    <property type="entry name" value="Galactose-binding domain-like"/>
    <property type="match status" value="5"/>
</dbReference>
<feature type="chain" id="PRO_5045570861" evidence="2">
    <location>
        <begin position="29"/>
        <end position="2327"/>
    </location>
</feature>
<dbReference type="Pfam" id="PF00754">
    <property type="entry name" value="F5_F8_type_C"/>
    <property type="match status" value="5"/>
</dbReference>
<evidence type="ECO:0000256" key="2">
    <source>
        <dbReference type="SAM" id="SignalP"/>
    </source>
</evidence>
<organism evidence="5 6">
    <name type="scientific">Cohnella silvisoli</name>
    <dbReference type="NCBI Taxonomy" id="2873699"/>
    <lineage>
        <taxon>Bacteria</taxon>
        <taxon>Bacillati</taxon>
        <taxon>Bacillota</taxon>
        <taxon>Bacilli</taxon>
        <taxon>Bacillales</taxon>
        <taxon>Paenibacillaceae</taxon>
        <taxon>Cohnella</taxon>
    </lineage>
</organism>
<dbReference type="SUPFAM" id="SSF48208">
    <property type="entry name" value="Six-hairpin glycosidases"/>
    <property type="match status" value="1"/>
</dbReference>
<feature type="domain" description="F5/8 type C" evidence="3">
    <location>
        <begin position="171"/>
        <end position="317"/>
    </location>
</feature>
<keyword evidence="6" id="KW-1185">Reference proteome</keyword>
<dbReference type="SUPFAM" id="SSF49344">
    <property type="entry name" value="CBD9-like"/>
    <property type="match status" value="1"/>
</dbReference>
<dbReference type="Gene3D" id="1.50.10.10">
    <property type="match status" value="1"/>
</dbReference>
<keyword evidence="2" id="KW-0732">Signal</keyword>
<evidence type="ECO:0000313" key="5">
    <source>
        <dbReference type="EMBL" id="MEQ4482776.1"/>
    </source>
</evidence>
<dbReference type="Gene3D" id="2.60.40.1190">
    <property type="match status" value="1"/>
</dbReference>
<dbReference type="PROSITE" id="PS50022">
    <property type="entry name" value="FA58C_3"/>
    <property type="match status" value="5"/>
</dbReference>
<dbReference type="InterPro" id="IPR000421">
    <property type="entry name" value="FA58C"/>
</dbReference>
<feature type="signal peptide" evidence="2">
    <location>
        <begin position="1"/>
        <end position="28"/>
    </location>
</feature>
<dbReference type="EMBL" id="JASKHM010000005">
    <property type="protein sequence ID" value="MEQ4482776.1"/>
    <property type="molecule type" value="Genomic_DNA"/>
</dbReference>
<feature type="domain" description="SLH" evidence="4">
    <location>
        <begin position="2131"/>
        <end position="2194"/>
    </location>
</feature>
<dbReference type="PANTHER" id="PTHR43308:SF5">
    <property type="entry name" value="S-LAYER PROTEIN _ PEPTIDOGLYCAN ENDO-BETA-N-ACETYLGLUCOSAMINIDASE"/>
    <property type="match status" value="1"/>
</dbReference>
<evidence type="ECO:0000313" key="6">
    <source>
        <dbReference type="Proteomes" id="UP001493487"/>
    </source>
</evidence>
<dbReference type="InterPro" id="IPR051465">
    <property type="entry name" value="Cell_Envelope_Struct_Comp"/>
</dbReference>
<dbReference type="Proteomes" id="UP001493487">
    <property type="component" value="Unassembled WGS sequence"/>
</dbReference>
<feature type="domain" description="F5/8 type C" evidence="3">
    <location>
        <begin position="9"/>
        <end position="168"/>
    </location>
</feature>
<dbReference type="InterPro" id="IPR010502">
    <property type="entry name" value="Carb-bd_dom_fam9"/>
</dbReference>
<dbReference type="InterPro" id="IPR001119">
    <property type="entry name" value="SLH_dom"/>
</dbReference>
<reference evidence="5 6" key="1">
    <citation type="journal article" date="2023" name="Genome Announc.">
        <title>Pan-Genome Analyses of the Genus Cohnella and Proposal of the Novel Species Cohnella silvisoli sp. nov., Isolated from Forest Soil.</title>
        <authorList>
            <person name="Wang C."/>
            <person name="Mao L."/>
            <person name="Bao G."/>
            <person name="Zhu H."/>
        </authorList>
    </citation>
    <scope>NUCLEOTIDE SEQUENCE [LARGE SCALE GENOMIC DNA]</scope>
    <source>
        <strain evidence="5 6">NL03-T5-1</strain>
    </source>
</reference>
<feature type="domain" description="SLH" evidence="4">
    <location>
        <begin position="2266"/>
        <end position="2327"/>
    </location>
</feature>
<proteinExistence type="predicted"/>
<gene>
    <name evidence="5" type="ORF">QJS35_10245</name>
</gene>
<feature type="compositionally biased region" description="Basic and acidic residues" evidence="1">
    <location>
        <begin position="1882"/>
        <end position="1898"/>
    </location>
</feature>
<dbReference type="Pfam" id="PF00395">
    <property type="entry name" value="SLH"/>
    <property type="match status" value="3"/>
</dbReference>
<dbReference type="InterPro" id="IPR008979">
    <property type="entry name" value="Galactose-bd-like_sf"/>
</dbReference>
<sequence>MRKMKNKAIMLFLIGMLLSGAALSSVGAANPANAVTALTVSQGADAANLQDRNIYTSYNSGKQPAANAVRDEWVTVDLGYTRYDINSIHLYPSEDGAGFPVRFKLQASLNGTDWSDIPGTDHTAEDYPNPGSRQAIFQFTDIQARYIRLLSTKQYTDSGGESYLRLAELTVTNDSAATSETGLQPVNIKASSEIAGLGKENVSNGNLHDFWSSDTSDEQPWLQYNFNKKYTISSVTLVPRSGGLGFPLHFKLEASPDGNQVWTTIADYSNEDYALPDSGVSMIEFPPVAAGAVRLTVTKRSADDHGNLYAQLAELQVHSEAPFASDLPGSFQKQWNDLWLTFGTVGDDRNAVAKFGNEASYFEWLTRKIIWTDDDVYRNELLQKVKNYPISASGLVWSWGDNPRWPSGKGLHLEGNPKYVLAAARIALWQGLDYLNQVDETSVSCNGCSAADGDMNTDVSKGKTVGEKMDLAMQYVLEGLSGKDGLAVIDNGENTGLTTGHPSNYWDNYKMGYKDPNLNIYFYASLLAMSEVKEAAGDSAQAAYYRDLAQTVKSKFNETFWDADKKRYISTVDVNGGKRDFGLVFVNIEALTYGLGDQAKAEAIYDWLDGRRTINGDTSQGADIYKYGFAPRSNTLAIESTGTPYWWNDVGGGIPVTTSGGWDQHLENGGAIFYTSYYDIMARAEYLGIDDAYRRMKAIADEYAVDDLWRDPANKYGSKWKLGVLEEFPESGLVPAAYLYAVLGIDASARGLEIVPRFPLGVTWSEVKGLVYQGRNYQIKVRQDRAELLTQADADGTFNGRIRMLPDTAYTVVVLNEQTGASTNLQAVSDGAGMVDIQGLPLPASASIVVLPSEQVVLQPAAPTNPVADDAANTLAFDPVPGLATPSQYEYSLNGGVTWKTVVSNPITGITGDVPRNAVQVRAKANRSTGTPSGGILTVDRAYTLNPPPAERLIAQSHYTVEALSQILPAGNAIDGRPDTFWSADATIDDGRQEWIQVKLDEPVTMDAVTLYPRTGGLGFPVRFRIDASMDGQAWTTVVDRTAEDYDNPGSDQRTFSFAPVKASYIKLTPLKQRAEFCEPSHCTYFVQLAEIELYKMDNNPPPAPSNPVVDDFFNTLSFTLVPGFPEIRQYEYTKDGGMTWHEANSIPIGGLDGVIAAGQVQVRVKADDSIDRPAGAALSANVPFTEDPYFLEPADIRVSSELLSKANAVNGNRYGDFFSTNFLANAGQTSWLELEFDEVYPVSTVALFPRGGGYGFPVRFKIETSKGGAGWSLAYDHTAADLFRANANAPVVIEFPSRKADKVRITVTKQGRDDNGNFLTQLAEIEAYAPAAEIAPAPTAAVQDDVNDTFGFTLVPGYERLDAYEISLDNGQTWQTLAANPVTGLAGYHAAGAIQVRLKGNKDADIPAGRVLANDQPYRTGSPLEPLSPASVSASGEFAGLVKENVINGKKDDFWSTEPFSQAEANSWIAVELDDWYTVSRIDLTPRSGGLGFPSRFRLETSLDGVLWHTAADNTAADYANPGSASISFPIVPVNAKWVRLAAVKQSADNFGNFYTQLSEFEVFKEGGTAAINRKAPTAPVHDDTLNTFGFTPVPGISDIRQYEYSKNGGASWTTVSSNPISGFTGNIAADQIQVRVKAKSSIGRPPGQSLYATQSYTANSFGWQAEYTSSAPDIDGQLADPVWEKALVHVVSQANVVRGEGTWIEVAANPKSPNQGEYRLLWDANRLYLSAKVKDADAHFGASKGEQLNALTDALQVVLDPLNTKRENSVDDAYIIDLVPATLQGVASAYEHWQYNSAVDAIDIKGAVTGDGYTIEAALPWSMFHNGTVDIRKDSKMGFGIIQLDVSAQGATQELLMDFGAGNNEIGNPSRWNSLVLQRHEDEPKQPDPKQPDPGEHGSGSGTSVTTELKPYDVVKTTTAEGMQVQTADVNKDYFLKQLKDEAAESSGREVEIAVKGDEPVQQMRFSGSLLLEGLALAPNAVLTFRTQAGEYKLPLSGLPMESFARKWGVKPENLNFVAAITRVQGEGARRFTEQAKAQGAEILGSVLDFTVHVFAGEQREELTDLGAAYIRRAIIPGSSTALASTDTVVTLDPSTGKLKFVPSVASDSGGSRRMDFVSRSNSLYAIVRSSISFADIQGHWAQKEIERLASKHLIQGVDGAHYMANRTITRAEFVALLVKGIGLRTTAAAQAGTGAVAFTDVGADQWYSGFVAAAVSAGLINGYEDGTFRPQDLITREQMGVMLSKAYRLAGGTPIEAEQSTALASFADGAAVSGWAQTRLAEMVHLGFIKGISNSLLAPRANANRAEAVVILTRLLQHVKFINP</sequence>
<dbReference type="SUPFAM" id="SSF49785">
    <property type="entry name" value="Galactose-binding domain-like"/>
    <property type="match status" value="5"/>
</dbReference>
<feature type="domain" description="F5/8 type C" evidence="3">
    <location>
        <begin position="929"/>
        <end position="1097"/>
    </location>
</feature>
<dbReference type="PANTHER" id="PTHR43308">
    <property type="entry name" value="OUTER MEMBRANE PROTEIN ALPHA-RELATED"/>
    <property type="match status" value="1"/>
</dbReference>
<dbReference type="InterPro" id="IPR008928">
    <property type="entry name" value="6-hairpin_glycosidase_sf"/>
</dbReference>
<comment type="caution">
    <text evidence="5">The sequence shown here is derived from an EMBL/GenBank/DDBJ whole genome shotgun (WGS) entry which is preliminary data.</text>
</comment>
<feature type="domain" description="F5/8 type C" evidence="3">
    <location>
        <begin position="1178"/>
        <end position="1331"/>
    </location>
</feature>